<dbReference type="InterPro" id="IPR011650">
    <property type="entry name" value="Peptidase_M20_dimer"/>
</dbReference>
<dbReference type="GO" id="GO:0046872">
    <property type="term" value="F:metal ion binding"/>
    <property type="evidence" value="ECO:0007669"/>
    <property type="project" value="UniProtKB-KW"/>
</dbReference>
<keyword evidence="3" id="KW-0479">Metal-binding</keyword>
<dbReference type="EMBL" id="CP019642">
    <property type="protein sequence ID" value="AQQ55615.1"/>
    <property type="molecule type" value="Genomic_DNA"/>
</dbReference>
<keyword evidence="7" id="KW-0614">Plasmid</keyword>
<geneLocation type="plasmid" evidence="7 8">
    <name>unnamed2</name>
</geneLocation>
<comment type="cofactor">
    <cofactor evidence="1">
        <name>Zn(2+)</name>
        <dbReference type="ChEBI" id="CHEBI:29105"/>
    </cofactor>
</comment>
<organism evidence="7 8">
    <name type="scientific">Planococcus lenghuensis</name>
    <dbReference type="NCBI Taxonomy" id="2213202"/>
    <lineage>
        <taxon>Bacteria</taxon>
        <taxon>Bacillati</taxon>
        <taxon>Bacillota</taxon>
        <taxon>Bacilli</taxon>
        <taxon>Bacillales</taxon>
        <taxon>Caryophanaceae</taxon>
        <taxon>Planococcus</taxon>
    </lineage>
</organism>
<dbReference type="PANTHER" id="PTHR43808">
    <property type="entry name" value="ACETYLORNITHINE DEACETYLASE"/>
    <property type="match status" value="1"/>
</dbReference>
<dbReference type="Gene3D" id="3.30.70.360">
    <property type="match status" value="1"/>
</dbReference>
<evidence type="ECO:0000256" key="2">
    <source>
        <dbReference type="ARBA" id="ARBA00006247"/>
    </source>
</evidence>
<dbReference type="Pfam" id="PF07687">
    <property type="entry name" value="M20_dimer"/>
    <property type="match status" value="1"/>
</dbReference>
<gene>
    <name evidence="7" type="ORF">B0X71_20800</name>
</gene>
<accession>A0A1Q2L585</accession>
<evidence type="ECO:0000256" key="4">
    <source>
        <dbReference type="ARBA" id="ARBA00022801"/>
    </source>
</evidence>
<dbReference type="InterPro" id="IPR002933">
    <property type="entry name" value="Peptidase_M20"/>
</dbReference>
<evidence type="ECO:0000256" key="3">
    <source>
        <dbReference type="ARBA" id="ARBA00022723"/>
    </source>
</evidence>
<feature type="domain" description="Peptidase M20 dimerisation" evidence="6">
    <location>
        <begin position="183"/>
        <end position="288"/>
    </location>
</feature>
<proteinExistence type="inferred from homology"/>
<keyword evidence="5" id="KW-0862">Zinc</keyword>
<evidence type="ECO:0000259" key="6">
    <source>
        <dbReference type="Pfam" id="PF07687"/>
    </source>
</evidence>
<dbReference type="InterPro" id="IPR036264">
    <property type="entry name" value="Bact_exopeptidase_dim_dom"/>
</dbReference>
<evidence type="ECO:0000313" key="8">
    <source>
        <dbReference type="Proteomes" id="UP000188184"/>
    </source>
</evidence>
<keyword evidence="4" id="KW-0378">Hydrolase</keyword>
<evidence type="ECO:0000256" key="1">
    <source>
        <dbReference type="ARBA" id="ARBA00001947"/>
    </source>
</evidence>
<evidence type="ECO:0000313" key="7">
    <source>
        <dbReference type="EMBL" id="AQQ55615.1"/>
    </source>
</evidence>
<evidence type="ECO:0000256" key="5">
    <source>
        <dbReference type="ARBA" id="ARBA00022833"/>
    </source>
</evidence>
<dbReference type="KEGG" id="pmar:B0X71_20800"/>
<name>A0A1Q2L585_9BACL</name>
<dbReference type="SUPFAM" id="SSF55031">
    <property type="entry name" value="Bacterial exopeptidase dimerisation domain"/>
    <property type="match status" value="1"/>
</dbReference>
<dbReference type="Proteomes" id="UP000188184">
    <property type="component" value="Plasmid unnamed2"/>
</dbReference>
<keyword evidence="8" id="KW-1185">Reference proteome</keyword>
<dbReference type="OrthoDB" id="9792335at2"/>
<dbReference type="RefSeq" id="WP_077591453.1">
    <property type="nucleotide sequence ID" value="NZ_CP019642.1"/>
</dbReference>
<reference evidence="7 8" key="1">
    <citation type="submission" date="2017-02" db="EMBL/GenBank/DDBJ databases">
        <title>The complete genomic sequence of a novel cold adapted crude oil-degrading bacterium Planococcus qaidamina Y42.</title>
        <authorList>
            <person name="Yang R."/>
        </authorList>
    </citation>
    <scope>NUCLEOTIDE SEQUENCE [LARGE SCALE GENOMIC DNA]</scope>
    <source>
        <strain evidence="7 8">Y42</strain>
        <plasmid evidence="7 8">unnamed2</plasmid>
    </source>
</reference>
<dbReference type="SUPFAM" id="SSF53187">
    <property type="entry name" value="Zn-dependent exopeptidases"/>
    <property type="match status" value="1"/>
</dbReference>
<sequence length="392" mass="44033">MDWKSTTFNVLKELIAIPSINPGDQETFSHPYGEKAVGDKLLSLIERELPDLTCWKEEVLPTRFNCYAHYFRGDEYPTVLLETHLDTVDVKGMNIDPFVLKEKDGKWYGRGACDAKGQLTAMLMGIKKALVESNGLLPVNILLAAVVDEEHKHRGVDYLVNNDIKADVAIVGEPTQLRFGAFHKGSIRFTVETRGKAAHSSNPWSGENAIEKMSDIIQVLKREVKEATESISHPLCGVSSLSVTLVSGGEQVNIIPTSCLIHVDRRLNPQEQWQQVLKDIKAMVKDKVEDSIWRDIIWHDPYLVDPPLSNELDNTALQEVNRIMKKDIPNFEFVGLQYGCDASKIEPANIPTFVFGPGNIDQAHTAEEWIAEIDVLKAIGIYSNLLQQLYRN</sequence>
<dbReference type="Pfam" id="PF01546">
    <property type="entry name" value="Peptidase_M20"/>
    <property type="match status" value="1"/>
</dbReference>
<dbReference type="InterPro" id="IPR050072">
    <property type="entry name" value="Peptidase_M20A"/>
</dbReference>
<protein>
    <recommendedName>
        <fullName evidence="6">Peptidase M20 dimerisation domain-containing protein</fullName>
    </recommendedName>
</protein>
<dbReference type="GO" id="GO:0016787">
    <property type="term" value="F:hydrolase activity"/>
    <property type="evidence" value="ECO:0007669"/>
    <property type="project" value="UniProtKB-KW"/>
</dbReference>
<comment type="similarity">
    <text evidence="2">Belongs to the peptidase M20A family.</text>
</comment>
<dbReference type="AlphaFoldDB" id="A0A1Q2L585"/>
<dbReference type="PANTHER" id="PTHR43808:SF8">
    <property type="entry name" value="PEPTIDASE M20 DIMERISATION DOMAIN-CONTAINING PROTEIN"/>
    <property type="match status" value="1"/>
</dbReference>
<dbReference type="Gene3D" id="3.40.630.10">
    <property type="entry name" value="Zn peptidases"/>
    <property type="match status" value="1"/>
</dbReference>